<dbReference type="RefSeq" id="WP_020865728.1">
    <property type="nucleotide sequence ID" value="NC_022785.1"/>
</dbReference>
<feature type="domain" description="DUF7919" evidence="1">
    <location>
        <begin position="1"/>
        <end position="130"/>
    </location>
</feature>
<dbReference type="EMBL" id="QYCY01000002">
    <property type="protein sequence ID" value="RLV75552.1"/>
    <property type="molecule type" value="Genomic_DNA"/>
</dbReference>
<evidence type="ECO:0000313" key="3">
    <source>
        <dbReference type="Proteomes" id="UP000281594"/>
    </source>
</evidence>
<protein>
    <recommendedName>
        <fullName evidence="1">DUF7919 domain-containing protein</fullName>
    </recommendedName>
</protein>
<dbReference type="InterPro" id="IPR057679">
    <property type="entry name" value="DUF7919"/>
</dbReference>
<dbReference type="Proteomes" id="UP000281594">
    <property type="component" value="Unassembled WGS sequence"/>
</dbReference>
<dbReference type="KEGG" id="src:M271_03480"/>
<gene>
    <name evidence="2" type="ORF">D3C57_140040</name>
</gene>
<organism evidence="2 3">
    <name type="scientific">Streptomyces rapamycinicus (strain ATCC 29253 / DSM 41530 / NRRL 5491 / AYB-994)</name>
    <name type="common">Streptomyces hygroscopicus (strain ATCC 29253)</name>
    <dbReference type="NCBI Taxonomy" id="1343740"/>
    <lineage>
        <taxon>Bacteria</taxon>
        <taxon>Bacillati</taxon>
        <taxon>Actinomycetota</taxon>
        <taxon>Actinomycetes</taxon>
        <taxon>Kitasatosporales</taxon>
        <taxon>Streptomycetaceae</taxon>
        <taxon>Streptomyces</taxon>
        <taxon>Streptomyces violaceusniger group</taxon>
    </lineage>
</organism>
<dbReference type="eggNOG" id="ENOG503375I">
    <property type="taxonomic scope" value="Bacteria"/>
</dbReference>
<proteinExistence type="predicted"/>
<dbReference type="Pfam" id="PF25535">
    <property type="entry name" value="DUF7919"/>
    <property type="match status" value="1"/>
</dbReference>
<name>A0A0A0N5W0_STRRN</name>
<reference evidence="2 3" key="1">
    <citation type="journal article" date="2018" name="J. Biol. Chem.">
        <title>Discovery of the actinoplanic acid pathway in Streptomyces rapamycinicus reveals a genetically conserved synergism with rapamycin.</title>
        <authorList>
            <person name="Mrak P."/>
            <person name="Krastel P."/>
            <person name="Pivk Lukancic P."/>
            <person name="Tao J."/>
            <person name="Pistorius D."/>
            <person name="Moore C.M."/>
        </authorList>
    </citation>
    <scope>NUCLEOTIDE SEQUENCE [LARGE SCALE GENOMIC DNA]</scope>
    <source>
        <strain evidence="2 3">NRRL 5491</strain>
    </source>
</reference>
<sequence>MRYEDGSPYAYTPGIGVPQGVQAINVGWLERQEEFPRGEAPTEFVHALAVLCRDNSSNRMRGWQSCTLPHPEGMPPYPVVANVDGTEVALGSAEIRLLARDGRWLIAPNLVLHYVTAHGYLPPGEFIEAVTARRAIPEPPSGMPRF</sequence>
<evidence type="ECO:0000313" key="2">
    <source>
        <dbReference type="EMBL" id="RLV75552.1"/>
    </source>
</evidence>
<dbReference type="HOGENOM" id="CLU_133158_0_0_11"/>
<dbReference type="STRING" id="1343740.M271_03480"/>
<evidence type="ECO:0000259" key="1">
    <source>
        <dbReference type="Pfam" id="PF25535"/>
    </source>
</evidence>
<accession>A0A0A0N5W0</accession>
<dbReference type="AlphaFoldDB" id="A0A0A0N5W0"/>
<comment type="caution">
    <text evidence="2">The sequence shown here is derived from an EMBL/GenBank/DDBJ whole genome shotgun (WGS) entry which is preliminary data.</text>
</comment>